<evidence type="ECO:0000313" key="3">
    <source>
        <dbReference type="Proteomes" id="UP000622604"/>
    </source>
</evidence>
<sequence length="477" mass="54086">MPKMFSFIKTINRPTTTRKPKLAITLLALGCSLSLHSTAQAKDWWFDIEVIVFKRDIAAQSIAESFEHKAPEFASSTAFDLLSGYITPDLTYMNAGLPYCDVSIEEKLTEQQARELTLTNHIFTQTDYSYLDALNAPELDETTALFEQLSGTKNTQSDTQYTQTDGQDERTDALNEQANKDSGAALAQRTITEPTWVKWQIPPSLPCAFAQDKVLLLGPYDHPIAETQPSHIPRVIDGVEWPDRQSPYLLPKASLELTKLEEHIRWQKDLTPLLHVVWRQPVVFGRDKAQPFKLIAGENYASAYDQDGIRKVETAPKTIVDPRFMDTQQSEDTSESGLANDTLFAQINAAIASSEPAKIIDFSQNEHTDTDASIDSEDFMHVAESPLWQVEGDFKVYLENLGRTPYLHIDSDLDFRAPITLRLPGETDVEPNNFLQSFHFDQLRRVISTQLHYFDHPLFGMVVQIRRYEPPKETSDN</sequence>
<feature type="chain" id="PRO_5034705238" description="Peptidoglycan-binding protein, CsiV" evidence="1">
    <location>
        <begin position="42"/>
        <end position="477"/>
    </location>
</feature>
<dbReference type="Pfam" id="PF10972">
    <property type="entry name" value="CsiV"/>
    <property type="match status" value="1"/>
</dbReference>
<evidence type="ECO:0000256" key="1">
    <source>
        <dbReference type="SAM" id="SignalP"/>
    </source>
</evidence>
<reference evidence="2" key="2">
    <citation type="submission" date="2020-09" db="EMBL/GenBank/DDBJ databases">
        <authorList>
            <person name="Sun Q."/>
            <person name="Kim S."/>
        </authorList>
    </citation>
    <scope>NUCLEOTIDE SEQUENCE</scope>
    <source>
        <strain evidence="2">KCTC 32337</strain>
    </source>
</reference>
<dbReference type="AlphaFoldDB" id="A0A8H9I9J6"/>
<organism evidence="2 3">
    <name type="scientific">Paraglaciecola chathamensis</name>
    <dbReference type="NCBI Taxonomy" id="368405"/>
    <lineage>
        <taxon>Bacteria</taxon>
        <taxon>Pseudomonadati</taxon>
        <taxon>Pseudomonadota</taxon>
        <taxon>Gammaproteobacteria</taxon>
        <taxon>Alteromonadales</taxon>
        <taxon>Alteromonadaceae</taxon>
        <taxon>Paraglaciecola</taxon>
    </lineage>
</organism>
<dbReference type="InterPro" id="IPR021241">
    <property type="entry name" value="CsiV"/>
</dbReference>
<accession>A0A8H9I9J6</accession>
<comment type="caution">
    <text evidence="2">The sequence shown here is derived from an EMBL/GenBank/DDBJ whole genome shotgun (WGS) entry which is preliminary data.</text>
</comment>
<gene>
    <name evidence="2" type="ORF">GCM10011274_19130</name>
</gene>
<evidence type="ECO:0008006" key="4">
    <source>
        <dbReference type="Google" id="ProtNLM"/>
    </source>
</evidence>
<dbReference type="Proteomes" id="UP000622604">
    <property type="component" value="Unassembled WGS sequence"/>
</dbReference>
<proteinExistence type="predicted"/>
<protein>
    <recommendedName>
        <fullName evidence="4">Peptidoglycan-binding protein, CsiV</fullName>
    </recommendedName>
</protein>
<reference evidence="2" key="1">
    <citation type="journal article" date="2014" name="Int. J. Syst. Evol. Microbiol.">
        <title>Complete genome sequence of Corynebacterium casei LMG S-19264T (=DSM 44701T), isolated from a smear-ripened cheese.</title>
        <authorList>
            <consortium name="US DOE Joint Genome Institute (JGI-PGF)"/>
            <person name="Walter F."/>
            <person name="Albersmeier A."/>
            <person name="Kalinowski J."/>
            <person name="Ruckert C."/>
        </authorList>
    </citation>
    <scope>NUCLEOTIDE SEQUENCE</scope>
    <source>
        <strain evidence="2">KCTC 32337</strain>
    </source>
</reference>
<dbReference type="EMBL" id="BMZC01000004">
    <property type="protein sequence ID" value="GGZ61086.1"/>
    <property type="molecule type" value="Genomic_DNA"/>
</dbReference>
<name>A0A8H9I9J6_9ALTE</name>
<dbReference type="RefSeq" id="WP_191865858.1">
    <property type="nucleotide sequence ID" value="NZ_BMZC01000004.1"/>
</dbReference>
<evidence type="ECO:0000313" key="2">
    <source>
        <dbReference type="EMBL" id="GGZ61086.1"/>
    </source>
</evidence>
<feature type="signal peptide" evidence="1">
    <location>
        <begin position="1"/>
        <end position="41"/>
    </location>
</feature>
<keyword evidence="1" id="KW-0732">Signal</keyword>